<dbReference type="Gene3D" id="3.90.1200.10">
    <property type="match status" value="1"/>
</dbReference>
<dbReference type="InterPro" id="IPR008271">
    <property type="entry name" value="Ser/Thr_kinase_AS"/>
</dbReference>
<comment type="caution">
    <text evidence="3">The sequence shown here is derived from an EMBL/GenBank/DDBJ whole genome shotgun (WGS) entry which is preliminary data.</text>
</comment>
<dbReference type="PROSITE" id="PS00108">
    <property type="entry name" value="PROTEIN_KINASE_ST"/>
    <property type="match status" value="1"/>
</dbReference>
<evidence type="ECO:0000259" key="2">
    <source>
        <dbReference type="PROSITE" id="PS50011"/>
    </source>
</evidence>
<organism evidence="3 4">
    <name type="scientific">Colletotrichum asianum</name>
    <dbReference type="NCBI Taxonomy" id="702518"/>
    <lineage>
        <taxon>Eukaryota</taxon>
        <taxon>Fungi</taxon>
        <taxon>Dikarya</taxon>
        <taxon>Ascomycota</taxon>
        <taxon>Pezizomycotina</taxon>
        <taxon>Sordariomycetes</taxon>
        <taxon>Hypocreomycetidae</taxon>
        <taxon>Glomerellales</taxon>
        <taxon>Glomerellaceae</taxon>
        <taxon>Colletotrichum</taxon>
        <taxon>Colletotrichum gloeosporioides species complex</taxon>
    </lineage>
</organism>
<name>A0A8H3VSM9_9PEZI</name>
<dbReference type="PROSITE" id="PS50011">
    <property type="entry name" value="PROTEIN_KINASE_DOM"/>
    <property type="match status" value="1"/>
</dbReference>
<protein>
    <submittedName>
        <fullName evidence="3">Phosphotransferase enzyme family domain protein</fullName>
    </submittedName>
</protein>
<keyword evidence="3" id="KW-0808">Transferase</keyword>
<dbReference type="InterPro" id="IPR000719">
    <property type="entry name" value="Prot_kinase_dom"/>
</dbReference>
<accession>A0A8H3VSM9</accession>
<dbReference type="SUPFAM" id="SSF56112">
    <property type="entry name" value="Protein kinase-like (PK-like)"/>
    <property type="match status" value="1"/>
</dbReference>
<dbReference type="InterPro" id="IPR052898">
    <property type="entry name" value="ACAD10-like"/>
</dbReference>
<dbReference type="GO" id="GO:0004672">
    <property type="term" value="F:protein kinase activity"/>
    <property type="evidence" value="ECO:0007669"/>
    <property type="project" value="InterPro"/>
</dbReference>
<feature type="region of interest" description="Disordered" evidence="1">
    <location>
        <begin position="281"/>
        <end position="302"/>
    </location>
</feature>
<proteinExistence type="predicted"/>
<dbReference type="GO" id="GO:0005524">
    <property type="term" value="F:ATP binding"/>
    <property type="evidence" value="ECO:0007669"/>
    <property type="project" value="InterPro"/>
</dbReference>
<sequence>MSSSGLYHDVDNEALGEYLHNSGTIPGLQLPITTTKIGYGQSNPTYFLDDAVTLTVNVFSTRNSGARFILRKKPQGQTISPVAHQVDREFRVLQALGSVPNFPVPRVFVLCTEESVIGTSFYVMEFVKGRILTDASLAELSPSDRRKAWFSAIETLAWLHSLDPDAIGLEGYGKKIGFYARHCNTWSRIESQQAAVRDKKTGELLGRAHENYDDIMSYVRENLPGERSAIVHGDFKFDNLILHPSEPKVIAILDWELSTIGHPLMDLVYFMNPFFDDHITPGQSMTGPPESLRPEHRRSRGIPEPTELLDRYAEIVGFDPRKDGGGKDWEIAVIFHYARSGTISHGIQARTMKGQASSEFSHIYFENTHKALDNAFKRVQRLKEGRGQGQKL</sequence>
<dbReference type="AlphaFoldDB" id="A0A8H3VSM9"/>
<dbReference type="CDD" id="cd05154">
    <property type="entry name" value="ACAD10_11_N-like"/>
    <property type="match status" value="1"/>
</dbReference>
<evidence type="ECO:0000313" key="3">
    <source>
        <dbReference type="EMBL" id="KAF0315736.1"/>
    </source>
</evidence>
<dbReference type="InterPro" id="IPR002575">
    <property type="entry name" value="Aminoglycoside_PTrfase"/>
</dbReference>
<dbReference type="InterPro" id="IPR041726">
    <property type="entry name" value="ACAD10_11_N"/>
</dbReference>
<reference evidence="3 4" key="1">
    <citation type="submission" date="2019-12" db="EMBL/GenBank/DDBJ databases">
        <title>A genome sequence resource for the geographically widespread anthracnose pathogen Colletotrichum asianum.</title>
        <authorList>
            <person name="Meng Y."/>
        </authorList>
    </citation>
    <scope>NUCLEOTIDE SEQUENCE [LARGE SCALE GENOMIC DNA]</scope>
    <source>
        <strain evidence="3 4">ICMP 18580</strain>
    </source>
</reference>
<evidence type="ECO:0000256" key="1">
    <source>
        <dbReference type="SAM" id="MobiDB-lite"/>
    </source>
</evidence>
<dbReference type="Proteomes" id="UP000434172">
    <property type="component" value="Unassembled WGS sequence"/>
</dbReference>
<dbReference type="Pfam" id="PF01636">
    <property type="entry name" value="APH"/>
    <property type="match status" value="1"/>
</dbReference>
<evidence type="ECO:0000313" key="4">
    <source>
        <dbReference type="Proteomes" id="UP000434172"/>
    </source>
</evidence>
<keyword evidence="4" id="KW-1185">Reference proteome</keyword>
<dbReference type="PANTHER" id="PTHR47829:SF1">
    <property type="entry name" value="HAD FAMILY PHOSPHATASE"/>
    <property type="match status" value="1"/>
</dbReference>
<dbReference type="OrthoDB" id="191037at2759"/>
<dbReference type="InterPro" id="IPR011009">
    <property type="entry name" value="Kinase-like_dom_sf"/>
</dbReference>
<dbReference type="EMBL" id="WOWK01000188">
    <property type="protein sequence ID" value="KAF0315736.1"/>
    <property type="molecule type" value="Genomic_DNA"/>
</dbReference>
<gene>
    <name evidence="3" type="ORF">GQ607_017021</name>
</gene>
<feature type="domain" description="Protein kinase" evidence="2">
    <location>
        <begin position="31"/>
        <end position="392"/>
    </location>
</feature>
<dbReference type="PANTHER" id="PTHR47829">
    <property type="entry name" value="HYDROLASE, PUTATIVE (AFU_ORTHOLOGUE AFUA_1G12880)-RELATED"/>
    <property type="match status" value="1"/>
</dbReference>
<dbReference type="Gene3D" id="3.30.200.20">
    <property type="entry name" value="Phosphorylase Kinase, domain 1"/>
    <property type="match status" value="1"/>
</dbReference>